<keyword evidence="2" id="KW-1185">Reference proteome</keyword>
<dbReference type="Proteomes" id="UP000216478">
    <property type="component" value="Unassembled WGS sequence"/>
</dbReference>
<evidence type="ECO:0000313" key="2">
    <source>
        <dbReference type="Proteomes" id="UP000216478"/>
    </source>
</evidence>
<sequence length="88" mass="9786">MQVICLISENEGQDRKTPVAGAKKAAIFAMAPSPENSLSLAMSERIVCEERKPQHDRGMYNHWVNEFAAHLATFVRTFVVITVLSAIL</sequence>
<protein>
    <submittedName>
        <fullName evidence="1">Uncharacterized protein</fullName>
    </submittedName>
</protein>
<dbReference type="EMBL" id="NNRL01000147">
    <property type="protein sequence ID" value="OYR17460.1"/>
    <property type="molecule type" value="Genomic_DNA"/>
</dbReference>
<proteinExistence type="predicted"/>
<dbReference type="AlphaFoldDB" id="A0A256FRU0"/>
<comment type="caution">
    <text evidence="1">The sequence shown here is derived from an EMBL/GenBank/DDBJ whole genome shotgun (WGS) entry which is preliminary data.</text>
</comment>
<name>A0A256FRU0_9HYPH</name>
<gene>
    <name evidence="1" type="ORF">CEV33_3917</name>
</gene>
<reference evidence="1 2" key="1">
    <citation type="submission" date="2017-07" db="EMBL/GenBank/DDBJ databases">
        <title>Phylogenetic study on the rhizospheric bacterium Ochrobactrum sp. A44.</title>
        <authorList>
            <person name="Krzyzanowska D.M."/>
            <person name="Ossowicki A."/>
            <person name="Rajewska M."/>
            <person name="Maciag T."/>
            <person name="Kaczynski Z."/>
            <person name="Czerwicka M."/>
            <person name="Jafra S."/>
        </authorList>
    </citation>
    <scope>NUCLEOTIDE SEQUENCE [LARGE SCALE GENOMIC DNA]</scope>
    <source>
        <strain evidence="1 2">OgA9a</strain>
    </source>
</reference>
<evidence type="ECO:0000313" key="1">
    <source>
        <dbReference type="EMBL" id="OYR17460.1"/>
    </source>
</evidence>
<accession>A0A256FRU0</accession>
<organism evidence="1 2">
    <name type="scientific">Brucella grignonensis</name>
    <dbReference type="NCBI Taxonomy" id="94627"/>
    <lineage>
        <taxon>Bacteria</taxon>
        <taxon>Pseudomonadati</taxon>
        <taxon>Pseudomonadota</taxon>
        <taxon>Alphaproteobacteria</taxon>
        <taxon>Hyphomicrobiales</taxon>
        <taxon>Brucellaceae</taxon>
        <taxon>Brucella/Ochrobactrum group</taxon>
        <taxon>Brucella</taxon>
    </lineage>
</organism>